<feature type="transmembrane region" description="Helical" evidence="1">
    <location>
        <begin position="42"/>
        <end position="59"/>
    </location>
</feature>
<feature type="transmembrane region" description="Helical" evidence="1">
    <location>
        <begin position="157"/>
        <end position="177"/>
    </location>
</feature>
<gene>
    <name evidence="2" type="ORF">RBWH47_02777</name>
</gene>
<keyword evidence="1" id="KW-1133">Transmembrane helix</keyword>
<evidence type="ECO:0000313" key="3">
    <source>
        <dbReference type="Proteomes" id="UP000006222"/>
    </source>
</evidence>
<reference evidence="2 3" key="1">
    <citation type="journal article" date="2013" name="Mar. Genomics">
        <title>Expression of sulfatases in Rhodopirellula baltica and the diversity of sulfatases in the genus Rhodopirellula.</title>
        <authorList>
            <person name="Wegner C.E."/>
            <person name="Richter-Heitmann T."/>
            <person name="Klindworth A."/>
            <person name="Klockow C."/>
            <person name="Richter M."/>
            <person name="Achstetter T."/>
            <person name="Glockner F.O."/>
            <person name="Harder J."/>
        </authorList>
    </citation>
    <scope>NUCLEOTIDE SEQUENCE [LARGE SCALE GENOMIC DNA]</scope>
    <source>
        <strain evidence="2 3">WH47</strain>
    </source>
</reference>
<keyword evidence="1" id="KW-0812">Transmembrane</keyword>
<feature type="transmembrane region" description="Helical" evidence="1">
    <location>
        <begin position="358"/>
        <end position="377"/>
    </location>
</feature>
<feature type="transmembrane region" description="Helical" evidence="1">
    <location>
        <begin position="197"/>
        <end position="221"/>
    </location>
</feature>
<evidence type="ECO:0008006" key="4">
    <source>
        <dbReference type="Google" id="ProtNLM"/>
    </source>
</evidence>
<dbReference type="InterPro" id="IPR049458">
    <property type="entry name" value="EpsG-like"/>
</dbReference>
<comment type="caution">
    <text evidence="2">The sequence shown here is derived from an EMBL/GenBank/DDBJ whole genome shotgun (WGS) entry which is preliminary data.</text>
</comment>
<feature type="transmembrane region" description="Helical" evidence="1">
    <location>
        <begin position="131"/>
        <end position="150"/>
    </location>
</feature>
<feature type="transmembrane region" description="Helical" evidence="1">
    <location>
        <begin position="300"/>
        <end position="321"/>
    </location>
</feature>
<protein>
    <recommendedName>
        <fullName evidence="4">EpsG family protein</fullName>
    </recommendedName>
</protein>
<feature type="transmembrane region" description="Helical" evidence="1">
    <location>
        <begin position="233"/>
        <end position="250"/>
    </location>
</feature>
<dbReference type="PATRIC" id="fig|991778.3.peg.640"/>
<name>F2ALR7_RHOBT</name>
<dbReference type="EMBL" id="AFAR01000032">
    <property type="protein sequence ID" value="EGF29413.1"/>
    <property type="molecule type" value="Genomic_DNA"/>
</dbReference>
<evidence type="ECO:0000313" key="2">
    <source>
        <dbReference type="EMBL" id="EGF29413.1"/>
    </source>
</evidence>
<organism evidence="2 3">
    <name type="scientific">Rhodopirellula baltica WH47</name>
    <dbReference type="NCBI Taxonomy" id="991778"/>
    <lineage>
        <taxon>Bacteria</taxon>
        <taxon>Pseudomonadati</taxon>
        <taxon>Planctomycetota</taxon>
        <taxon>Planctomycetia</taxon>
        <taxon>Pirellulales</taxon>
        <taxon>Pirellulaceae</taxon>
        <taxon>Rhodopirellula</taxon>
    </lineage>
</organism>
<feature type="transmembrane region" description="Helical" evidence="1">
    <location>
        <begin position="270"/>
        <end position="288"/>
    </location>
</feature>
<feature type="transmembrane region" description="Helical" evidence="1">
    <location>
        <begin position="327"/>
        <end position="346"/>
    </location>
</feature>
<dbReference type="AlphaFoldDB" id="F2ALR7"/>
<sequence length="397" mass="45506">MYRRHSISQAANWSAGSDSFLCRWQLLGSCTQYTLNEFSCPTLIYVILFLAMLGLRYSSGAARNINRLVYRWLLGGLFFFSAFRYEVGPDWLGYLNIFNIQRWQSYLDASTRSEPGYWILNELIHEIGWPYPWVNVFSSLVFFAGLHAIAKRQPDPLGFLVLAFPILIVNMPMSAVRQAMGIGMLCFAFIAFTDKKIAPFVILILIGGSFHNSILVFLLLAPLVGGQYTRNRLILSVLLAIPGVVALASTRSAEVMQSRYIESNTEAAGAIFRVGVLLSTGLFFQLKLKDGWRRFYPEEFKLVSIGSLMMLAFVPIIFVSTVIVDRFGYYLIPIQLVIFTRMPFLLQEDRYRKLYCSAPYVGLLLMFTVWTQQSWIFQLRYLPYETWLFGFPSGSRY</sequence>
<dbReference type="Pfam" id="PF14897">
    <property type="entry name" value="EpsG"/>
    <property type="match status" value="1"/>
</dbReference>
<accession>F2ALR7</accession>
<evidence type="ECO:0000256" key="1">
    <source>
        <dbReference type="SAM" id="Phobius"/>
    </source>
</evidence>
<proteinExistence type="predicted"/>
<keyword evidence="1" id="KW-0472">Membrane</keyword>
<dbReference type="Proteomes" id="UP000006222">
    <property type="component" value="Unassembled WGS sequence"/>
</dbReference>
<feature type="transmembrane region" description="Helical" evidence="1">
    <location>
        <begin position="68"/>
        <end position="85"/>
    </location>
</feature>